<protein>
    <submittedName>
        <fullName evidence="2">Replication initiator protein</fullName>
    </submittedName>
</protein>
<feature type="domain" description="Replication-associated protein ORF2/G2P" evidence="1">
    <location>
        <begin position="93"/>
        <end position="231"/>
    </location>
</feature>
<reference evidence="2" key="1">
    <citation type="submission" date="2022-02" db="EMBL/GenBank/DDBJ databases">
        <title>Towards deciphering the DNA virus diversity associated with rodent species in the families Cricetidae and Heteromyidae.</title>
        <authorList>
            <person name="Lund M."/>
            <person name="Larsen B.B."/>
            <person name="Gryseels S."/>
            <person name="Kraberger S."/>
            <person name="Rowsey D.M."/>
            <person name="Steger L."/>
            <person name="Yule K.M."/>
            <person name="Upham N.S."/>
            <person name="Worobey M."/>
            <person name="Van Doorslaer K."/>
            <person name="Varsani A."/>
        </authorList>
    </citation>
    <scope>NUCLEOTIDE SEQUENCE</scope>
    <source>
        <strain evidence="2">UA08Rod_5712</strain>
    </source>
</reference>
<name>A0A976N0Z6_9VIRU</name>
<dbReference type="InterPro" id="IPR056906">
    <property type="entry name" value="ORF2/G2P_dom"/>
</dbReference>
<evidence type="ECO:0000313" key="2">
    <source>
        <dbReference type="EMBL" id="UPW41027.1"/>
    </source>
</evidence>
<accession>A0A976N0Z6</accession>
<sequence length="353" mass="41352">MACTHPLKAWKIGLTPNGKADLKITDYSVDHLEKLPRQQFHFARTPIVDYPGSKVYREFVQIPCNQCTACRIEYSRQWANRCMLELEYHDSAYFVTLTYNEGRVPVSYYSDENGEAFSSLTLCKRDLQLFMKRLRKAFPDDKIRFFAAGEYGTTTFRPHYHLIIFGLHLDDLVPYKQVRGYMYYNSKSLQDCWSINIGSNRVPLYDPIGFVVLAPVTWETCAYTARYVMKKLKGPSAQFYSDFSLEPPFTLMSRDPGIAAQWYMDHPDFSGYDFIHVSTATGGRKFVPPKYLFYKLSLDDSDKYDKIKEQRRQMAERAQQLKLSKTDLPFLEYLKVEEHNLEDRVKKLIRSDF</sequence>
<dbReference type="Pfam" id="PF23343">
    <property type="entry name" value="REP_ORF2-G2P"/>
    <property type="match status" value="1"/>
</dbReference>
<proteinExistence type="predicted"/>
<evidence type="ECO:0000259" key="1">
    <source>
        <dbReference type="Pfam" id="PF23343"/>
    </source>
</evidence>
<organism evidence="2">
    <name type="scientific">Sigmofec virus UA08Rod_5712</name>
    <dbReference type="NCBI Taxonomy" id="2929438"/>
    <lineage>
        <taxon>Viruses</taxon>
        <taxon>Monodnaviria</taxon>
        <taxon>Sangervirae</taxon>
        <taxon>Phixviricota</taxon>
        <taxon>Malgrandaviricetes</taxon>
        <taxon>Petitvirales</taxon>
        <taxon>Microviridae</taxon>
    </lineage>
</organism>
<dbReference type="EMBL" id="OM869533">
    <property type="protein sequence ID" value="UPW41027.1"/>
    <property type="molecule type" value="Genomic_DNA"/>
</dbReference>